<evidence type="ECO:0000256" key="4">
    <source>
        <dbReference type="ARBA" id="ARBA00022727"/>
    </source>
</evidence>
<keyword evidence="5" id="KW-0547">Nucleotide-binding</keyword>
<reference evidence="10" key="1">
    <citation type="submission" date="2019-08" db="EMBL/GenBank/DDBJ databases">
        <authorList>
            <person name="Kucharzyk K."/>
            <person name="Murdoch R.W."/>
            <person name="Higgins S."/>
            <person name="Loffler F."/>
        </authorList>
    </citation>
    <scope>NUCLEOTIDE SEQUENCE</scope>
</reference>
<dbReference type="PANTHER" id="PTHR10344:SF4">
    <property type="entry name" value="UMP-CMP KINASE 2, MITOCHONDRIAL"/>
    <property type="match status" value="1"/>
</dbReference>
<evidence type="ECO:0000256" key="1">
    <source>
        <dbReference type="ARBA" id="ARBA00009776"/>
    </source>
</evidence>
<sequence length="237" mass="26669">MVKKRAGILITLEGGEGGGKTTQIIRLKERFVQTGRDVVVLREPGGTSISEQIREVVLSNKNVGMAFTTEVLLFQAARAQIYREIVLPSLALGKIVIMDRSRDSSVVYQGIARNFGIDLVEQLNDISTKKTYPDLTLLLDLPVEIGLKRREEAGGGNRLEMEATAFHQKVRDAYLQLASEDQKKHGKDSRWVVIDASQPLEKVDDAIWQEVTKKIQGRELLAWQDHLPDEDLEYVEE</sequence>
<dbReference type="PANTHER" id="PTHR10344">
    <property type="entry name" value="THYMIDYLATE KINASE"/>
    <property type="match status" value="1"/>
</dbReference>
<comment type="caution">
    <text evidence="10">The sequence shown here is derived from an EMBL/GenBank/DDBJ whole genome shotgun (WGS) entry which is preliminary data.</text>
</comment>
<feature type="domain" description="Thymidylate kinase-like" evidence="9">
    <location>
        <begin position="12"/>
        <end position="207"/>
    </location>
</feature>
<comment type="catalytic activity">
    <reaction evidence="8">
        <text>dTMP + ATP = dTDP + ADP</text>
        <dbReference type="Rhea" id="RHEA:13517"/>
        <dbReference type="ChEBI" id="CHEBI:30616"/>
        <dbReference type="ChEBI" id="CHEBI:58369"/>
        <dbReference type="ChEBI" id="CHEBI:63528"/>
        <dbReference type="ChEBI" id="CHEBI:456216"/>
        <dbReference type="EC" id="2.7.4.9"/>
    </reaction>
</comment>
<dbReference type="InterPro" id="IPR039430">
    <property type="entry name" value="Thymidylate_kin-like_dom"/>
</dbReference>
<evidence type="ECO:0000256" key="8">
    <source>
        <dbReference type="ARBA" id="ARBA00048743"/>
    </source>
</evidence>
<evidence type="ECO:0000256" key="3">
    <source>
        <dbReference type="ARBA" id="ARBA00022679"/>
    </source>
</evidence>
<dbReference type="GO" id="GO:0004798">
    <property type="term" value="F:dTMP kinase activity"/>
    <property type="evidence" value="ECO:0007669"/>
    <property type="project" value="UniProtKB-EC"/>
</dbReference>
<dbReference type="HAMAP" id="MF_00165">
    <property type="entry name" value="Thymidylate_kinase"/>
    <property type="match status" value="1"/>
</dbReference>
<dbReference type="GO" id="GO:0006233">
    <property type="term" value="P:dTDP biosynthetic process"/>
    <property type="evidence" value="ECO:0007669"/>
    <property type="project" value="InterPro"/>
</dbReference>
<dbReference type="InterPro" id="IPR018094">
    <property type="entry name" value="Thymidylate_kinase"/>
</dbReference>
<name>A0A645A006_9ZZZZ</name>
<evidence type="ECO:0000256" key="2">
    <source>
        <dbReference type="ARBA" id="ARBA00012980"/>
    </source>
</evidence>
<comment type="similarity">
    <text evidence="1">Belongs to the thymidylate kinase family.</text>
</comment>
<dbReference type="AlphaFoldDB" id="A0A645A006"/>
<dbReference type="SUPFAM" id="SSF52540">
    <property type="entry name" value="P-loop containing nucleoside triphosphate hydrolases"/>
    <property type="match status" value="1"/>
</dbReference>
<evidence type="ECO:0000256" key="7">
    <source>
        <dbReference type="ARBA" id="ARBA00022840"/>
    </source>
</evidence>
<dbReference type="EC" id="2.7.4.9" evidence="2"/>
<dbReference type="GO" id="GO:0006235">
    <property type="term" value="P:dTTP biosynthetic process"/>
    <property type="evidence" value="ECO:0007669"/>
    <property type="project" value="TreeGrafter"/>
</dbReference>
<organism evidence="10">
    <name type="scientific">bioreactor metagenome</name>
    <dbReference type="NCBI Taxonomy" id="1076179"/>
    <lineage>
        <taxon>unclassified sequences</taxon>
        <taxon>metagenomes</taxon>
        <taxon>ecological metagenomes</taxon>
    </lineage>
</organism>
<dbReference type="Gene3D" id="3.40.50.300">
    <property type="entry name" value="P-loop containing nucleotide triphosphate hydrolases"/>
    <property type="match status" value="1"/>
</dbReference>
<dbReference type="GO" id="GO:0005524">
    <property type="term" value="F:ATP binding"/>
    <property type="evidence" value="ECO:0007669"/>
    <property type="project" value="UniProtKB-KW"/>
</dbReference>
<proteinExistence type="inferred from homology"/>
<evidence type="ECO:0000256" key="6">
    <source>
        <dbReference type="ARBA" id="ARBA00022777"/>
    </source>
</evidence>
<keyword evidence="6 10" id="KW-0418">Kinase</keyword>
<evidence type="ECO:0000256" key="5">
    <source>
        <dbReference type="ARBA" id="ARBA00022741"/>
    </source>
</evidence>
<dbReference type="FunFam" id="3.40.50.300:FF:000225">
    <property type="entry name" value="Thymidylate kinase"/>
    <property type="match status" value="1"/>
</dbReference>
<evidence type="ECO:0000313" key="10">
    <source>
        <dbReference type="EMBL" id="MPM43154.1"/>
    </source>
</evidence>
<dbReference type="InterPro" id="IPR018095">
    <property type="entry name" value="Thymidylate_kin_CS"/>
</dbReference>
<dbReference type="GO" id="GO:0005829">
    <property type="term" value="C:cytosol"/>
    <property type="evidence" value="ECO:0007669"/>
    <property type="project" value="TreeGrafter"/>
</dbReference>
<keyword evidence="4" id="KW-0545">Nucleotide biosynthesis</keyword>
<dbReference type="GO" id="GO:0006227">
    <property type="term" value="P:dUDP biosynthetic process"/>
    <property type="evidence" value="ECO:0007669"/>
    <property type="project" value="TreeGrafter"/>
</dbReference>
<dbReference type="PROSITE" id="PS01331">
    <property type="entry name" value="THYMIDYLATE_KINASE"/>
    <property type="match status" value="1"/>
</dbReference>
<evidence type="ECO:0000259" key="9">
    <source>
        <dbReference type="Pfam" id="PF02223"/>
    </source>
</evidence>
<keyword evidence="3 10" id="KW-0808">Transferase</keyword>
<dbReference type="CDD" id="cd01672">
    <property type="entry name" value="TMPK"/>
    <property type="match status" value="1"/>
</dbReference>
<keyword evidence="7" id="KW-0067">ATP-binding</keyword>
<dbReference type="EMBL" id="VSSQ01009996">
    <property type="protein sequence ID" value="MPM43154.1"/>
    <property type="molecule type" value="Genomic_DNA"/>
</dbReference>
<protein>
    <recommendedName>
        <fullName evidence="2">dTMP kinase</fullName>
        <ecNumber evidence="2">2.7.4.9</ecNumber>
    </recommendedName>
</protein>
<dbReference type="Pfam" id="PF02223">
    <property type="entry name" value="Thymidylate_kin"/>
    <property type="match status" value="1"/>
</dbReference>
<gene>
    <name evidence="10" type="primary">tmk_22</name>
    <name evidence="10" type="ORF">SDC9_89827</name>
</gene>
<dbReference type="InterPro" id="IPR027417">
    <property type="entry name" value="P-loop_NTPase"/>
</dbReference>
<accession>A0A645A006</accession>
<dbReference type="NCBIfam" id="TIGR00041">
    <property type="entry name" value="DTMP_kinase"/>
    <property type="match status" value="1"/>
</dbReference>